<name>A0A4R6JQU3_9ACTN</name>
<dbReference type="CDD" id="cd02209">
    <property type="entry name" value="cupin_XRE_C"/>
    <property type="match status" value="1"/>
</dbReference>
<dbReference type="Gene3D" id="1.10.260.40">
    <property type="entry name" value="lambda repressor-like DNA-binding domains"/>
    <property type="match status" value="1"/>
</dbReference>
<dbReference type="Pfam" id="PF07883">
    <property type="entry name" value="Cupin_2"/>
    <property type="match status" value="1"/>
</dbReference>
<dbReference type="PANTHER" id="PTHR46797:SF1">
    <property type="entry name" value="METHYLPHOSPHONATE SYNTHASE"/>
    <property type="match status" value="1"/>
</dbReference>
<gene>
    <name evidence="3" type="ORF">C8E87_0866</name>
</gene>
<dbReference type="InterPro" id="IPR011051">
    <property type="entry name" value="RmlC_Cupin_sf"/>
</dbReference>
<dbReference type="InterPro" id="IPR010982">
    <property type="entry name" value="Lambda_DNA-bd_dom_sf"/>
</dbReference>
<dbReference type="Proteomes" id="UP000294901">
    <property type="component" value="Unassembled WGS sequence"/>
</dbReference>
<dbReference type="CDD" id="cd00093">
    <property type="entry name" value="HTH_XRE"/>
    <property type="match status" value="1"/>
</dbReference>
<keyword evidence="1" id="KW-0238">DNA-binding</keyword>
<feature type="domain" description="HTH cro/C1-type" evidence="2">
    <location>
        <begin position="13"/>
        <end position="67"/>
    </location>
</feature>
<dbReference type="Gene3D" id="2.60.120.10">
    <property type="entry name" value="Jelly Rolls"/>
    <property type="match status" value="1"/>
</dbReference>
<dbReference type="InterPro" id="IPR001387">
    <property type="entry name" value="Cro/C1-type_HTH"/>
</dbReference>
<dbReference type="AlphaFoldDB" id="A0A4R6JQU3"/>
<accession>A0A4R6JQU3</accession>
<dbReference type="SUPFAM" id="SSF47413">
    <property type="entry name" value="lambda repressor-like DNA-binding domains"/>
    <property type="match status" value="1"/>
</dbReference>
<evidence type="ECO:0000313" key="3">
    <source>
        <dbReference type="EMBL" id="TDO37256.1"/>
    </source>
</evidence>
<reference evidence="3 4" key="1">
    <citation type="submission" date="2019-03" db="EMBL/GenBank/DDBJ databases">
        <title>Sequencing the genomes of 1000 actinobacteria strains.</title>
        <authorList>
            <person name="Klenk H.-P."/>
        </authorList>
    </citation>
    <scope>NUCLEOTIDE SEQUENCE [LARGE SCALE GENOMIC DNA]</scope>
    <source>
        <strain evidence="3 4">DSM 43805</strain>
    </source>
</reference>
<keyword evidence="4" id="KW-1185">Reference proteome</keyword>
<dbReference type="SUPFAM" id="SSF51182">
    <property type="entry name" value="RmlC-like cupins"/>
    <property type="match status" value="1"/>
</dbReference>
<dbReference type="InterPro" id="IPR050807">
    <property type="entry name" value="TransReg_Diox_bact_type"/>
</dbReference>
<sequence>MIEETLRNLAPRLRALRQRGGATLAGLSAASGIPISTLSRLEKGHRLPTLEQVLALAQAHAVSVDELLGGPPTGDARVHLRPVTRNGKTLIPLTRRPGGIQAYKLILPGESSPAVPEPTTHDGYEWLYVLNGELRLVLGEQEMRLKPGEAAEFDTRAPHWFGTAGTQPAEVLALLGSQGERTHMRATAIINNRPRPPTRDG</sequence>
<dbReference type="GO" id="GO:0003700">
    <property type="term" value="F:DNA-binding transcription factor activity"/>
    <property type="evidence" value="ECO:0007669"/>
    <property type="project" value="TreeGrafter"/>
</dbReference>
<dbReference type="PROSITE" id="PS50943">
    <property type="entry name" value="HTH_CROC1"/>
    <property type="match status" value="1"/>
</dbReference>
<dbReference type="InterPro" id="IPR013096">
    <property type="entry name" value="Cupin_2"/>
</dbReference>
<dbReference type="GO" id="GO:0005829">
    <property type="term" value="C:cytosol"/>
    <property type="evidence" value="ECO:0007669"/>
    <property type="project" value="TreeGrafter"/>
</dbReference>
<dbReference type="SMART" id="SM00530">
    <property type="entry name" value="HTH_XRE"/>
    <property type="match status" value="1"/>
</dbReference>
<evidence type="ECO:0000313" key="4">
    <source>
        <dbReference type="Proteomes" id="UP000294901"/>
    </source>
</evidence>
<comment type="caution">
    <text evidence="3">The sequence shown here is derived from an EMBL/GenBank/DDBJ whole genome shotgun (WGS) entry which is preliminary data.</text>
</comment>
<evidence type="ECO:0000256" key="1">
    <source>
        <dbReference type="ARBA" id="ARBA00023125"/>
    </source>
</evidence>
<dbReference type="GO" id="GO:0003677">
    <property type="term" value="F:DNA binding"/>
    <property type="evidence" value="ECO:0007669"/>
    <property type="project" value="UniProtKB-KW"/>
</dbReference>
<dbReference type="EMBL" id="SNWR01000001">
    <property type="protein sequence ID" value="TDO37256.1"/>
    <property type="molecule type" value="Genomic_DNA"/>
</dbReference>
<dbReference type="InterPro" id="IPR014710">
    <property type="entry name" value="RmlC-like_jellyroll"/>
</dbReference>
<dbReference type="PANTHER" id="PTHR46797">
    <property type="entry name" value="HTH-TYPE TRANSCRIPTIONAL REGULATOR"/>
    <property type="match status" value="1"/>
</dbReference>
<evidence type="ECO:0000259" key="2">
    <source>
        <dbReference type="PROSITE" id="PS50943"/>
    </source>
</evidence>
<dbReference type="Pfam" id="PF13560">
    <property type="entry name" value="HTH_31"/>
    <property type="match status" value="1"/>
</dbReference>
<organism evidence="3 4">
    <name type="scientific">Paractinoplanes brasiliensis</name>
    <dbReference type="NCBI Taxonomy" id="52695"/>
    <lineage>
        <taxon>Bacteria</taxon>
        <taxon>Bacillati</taxon>
        <taxon>Actinomycetota</taxon>
        <taxon>Actinomycetes</taxon>
        <taxon>Micromonosporales</taxon>
        <taxon>Micromonosporaceae</taxon>
        <taxon>Paractinoplanes</taxon>
    </lineage>
</organism>
<protein>
    <submittedName>
        <fullName evidence="3">XRE family transcriptional regulator</fullName>
    </submittedName>
</protein>
<proteinExistence type="predicted"/>